<organism evidence="2 3">
    <name type="scientific">Candidatus Filomicrobium marinum</name>
    <dbReference type="NCBI Taxonomy" id="1608628"/>
    <lineage>
        <taxon>Bacteria</taxon>
        <taxon>Pseudomonadati</taxon>
        <taxon>Pseudomonadota</taxon>
        <taxon>Alphaproteobacteria</taxon>
        <taxon>Hyphomicrobiales</taxon>
        <taxon>Hyphomicrobiaceae</taxon>
        <taxon>Filomicrobium</taxon>
    </lineage>
</organism>
<feature type="region of interest" description="Disordered" evidence="1">
    <location>
        <begin position="25"/>
        <end position="56"/>
    </location>
</feature>
<feature type="compositionally biased region" description="Polar residues" evidence="1">
    <location>
        <begin position="25"/>
        <end position="34"/>
    </location>
</feature>
<evidence type="ECO:0000313" key="2">
    <source>
        <dbReference type="EMBL" id="CPR19535.1"/>
    </source>
</evidence>
<evidence type="ECO:0000313" key="3">
    <source>
        <dbReference type="Proteomes" id="UP000033187"/>
    </source>
</evidence>
<feature type="compositionally biased region" description="Low complexity" evidence="1">
    <location>
        <begin position="39"/>
        <end position="56"/>
    </location>
</feature>
<dbReference type="KEGG" id="fil:BN1229_v1_2212"/>
<dbReference type="EMBL" id="LN829119">
    <property type="protein sequence ID" value="CPR19535.1"/>
    <property type="molecule type" value="Genomic_DNA"/>
</dbReference>
<proteinExistence type="predicted"/>
<sequence length="56" mass="6121">MSPVDATESWMIAKTQEARRSFLTNCEGLNTPVNRTVPKKTTAPKPTNPASAESCR</sequence>
<protein>
    <submittedName>
        <fullName evidence="2">Uncharacterized protein</fullName>
    </submittedName>
</protein>
<name>A0A0D6JFL4_9HYPH</name>
<accession>A0A0D6JFL4</accession>
<reference evidence="3" key="1">
    <citation type="submission" date="2015-02" db="EMBL/GenBank/DDBJ databases">
        <authorList>
            <person name="Chooi Y.-H."/>
        </authorList>
    </citation>
    <scope>NUCLEOTIDE SEQUENCE [LARGE SCALE GENOMIC DNA]</scope>
    <source>
        <strain evidence="3">strain Y</strain>
    </source>
</reference>
<evidence type="ECO:0000256" key="1">
    <source>
        <dbReference type="SAM" id="MobiDB-lite"/>
    </source>
</evidence>
<keyword evidence="3" id="KW-1185">Reference proteome</keyword>
<dbReference type="KEGG" id="fiy:BN1229_v1_2211"/>
<dbReference type="AlphaFoldDB" id="A0A0D6JFL4"/>
<gene>
    <name evidence="2" type="ORF">YBN1229_v1_2211</name>
</gene>
<dbReference type="Proteomes" id="UP000033187">
    <property type="component" value="Chromosome 1"/>
</dbReference>